<dbReference type="AlphaFoldDB" id="A0AAD7R9Z6"/>
<keyword evidence="3" id="KW-1185">Reference proteome</keyword>
<feature type="region of interest" description="Disordered" evidence="1">
    <location>
        <begin position="47"/>
        <end position="143"/>
    </location>
</feature>
<name>A0AAD7R9Z6_9TELE</name>
<evidence type="ECO:0000313" key="3">
    <source>
        <dbReference type="Proteomes" id="UP001221898"/>
    </source>
</evidence>
<feature type="compositionally biased region" description="Low complexity" evidence="1">
    <location>
        <begin position="68"/>
        <end position="80"/>
    </location>
</feature>
<dbReference type="Proteomes" id="UP001221898">
    <property type="component" value="Unassembled WGS sequence"/>
</dbReference>
<comment type="caution">
    <text evidence="2">The sequence shown here is derived from an EMBL/GenBank/DDBJ whole genome shotgun (WGS) entry which is preliminary data.</text>
</comment>
<dbReference type="EMBL" id="JAINUG010000391">
    <property type="protein sequence ID" value="KAJ8372669.1"/>
    <property type="molecule type" value="Genomic_DNA"/>
</dbReference>
<evidence type="ECO:0000313" key="2">
    <source>
        <dbReference type="EMBL" id="KAJ8372669.1"/>
    </source>
</evidence>
<organism evidence="2 3">
    <name type="scientific">Aldrovandia affinis</name>
    <dbReference type="NCBI Taxonomy" id="143900"/>
    <lineage>
        <taxon>Eukaryota</taxon>
        <taxon>Metazoa</taxon>
        <taxon>Chordata</taxon>
        <taxon>Craniata</taxon>
        <taxon>Vertebrata</taxon>
        <taxon>Euteleostomi</taxon>
        <taxon>Actinopterygii</taxon>
        <taxon>Neopterygii</taxon>
        <taxon>Teleostei</taxon>
        <taxon>Notacanthiformes</taxon>
        <taxon>Halosauridae</taxon>
        <taxon>Aldrovandia</taxon>
    </lineage>
</organism>
<proteinExistence type="predicted"/>
<sequence length="157" mass="16577">MRETGVGRLPALRGSRTLIGALRFVPVYFQLGPRGTALLPGRSRSIQGTRVCATPPPCPRAPKLDGDPNAPASSPSCSAPDGRTSLLPRGRPGSEPCPTDGGPPPGRPLQREESALVARRRFTPPPRPGSAAFSGSPRPAREGDYCCRLAYQCLRPA</sequence>
<evidence type="ECO:0000256" key="1">
    <source>
        <dbReference type="SAM" id="MobiDB-lite"/>
    </source>
</evidence>
<protein>
    <submittedName>
        <fullName evidence="2">Uncharacterized protein</fullName>
    </submittedName>
</protein>
<accession>A0AAD7R9Z6</accession>
<gene>
    <name evidence="2" type="ORF">AAFF_G00280410</name>
</gene>
<reference evidence="2" key="1">
    <citation type="journal article" date="2023" name="Science">
        <title>Genome structures resolve the early diversification of teleost fishes.</title>
        <authorList>
            <person name="Parey E."/>
            <person name="Louis A."/>
            <person name="Montfort J."/>
            <person name="Bouchez O."/>
            <person name="Roques C."/>
            <person name="Iampietro C."/>
            <person name="Lluch J."/>
            <person name="Castinel A."/>
            <person name="Donnadieu C."/>
            <person name="Desvignes T."/>
            <person name="Floi Bucao C."/>
            <person name="Jouanno E."/>
            <person name="Wen M."/>
            <person name="Mejri S."/>
            <person name="Dirks R."/>
            <person name="Jansen H."/>
            <person name="Henkel C."/>
            <person name="Chen W.J."/>
            <person name="Zahm M."/>
            <person name="Cabau C."/>
            <person name="Klopp C."/>
            <person name="Thompson A.W."/>
            <person name="Robinson-Rechavi M."/>
            <person name="Braasch I."/>
            <person name="Lecointre G."/>
            <person name="Bobe J."/>
            <person name="Postlethwait J.H."/>
            <person name="Berthelot C."/>
            <person name="Roest Crollius H."/>
            <person name="Guiguen Y."/>
        </authorList>
    </citation>
    <scope>NUCLEOTIDE SEQUENCE</scope>
    <source>
        <strain evidence="2">NC1722</strain>
    </source>
</reference>